<protein>
    <recommendedName>
        <fullName evidence="3">AMP-dependent synthetase/ligase domain-containing protein</fullName>
    </recommendedName>
</protein>
<name>A0AAJ1BA06_9ACTO</name>
<evidence type="ECO:0000313" key="2">
    <source>
        <dbReference type="Proteomes" id="UP001200537"/>
    </source>
</evidence>
<organism evidence="1 2">
    <name type="scientific">Varibaculum cambriense</name>
    <dbReference type="NCBI Taxonomy" id="184870"/>
    <lineage>
        <taxon>Bacteria</taxon>
        <taxon>Bacillati</taxon>
        <taxon>Actinomycetota</taxon>
        <taxon>Actinomycetes</taxon>
        <taxon>Actinomycetales</taxon>
        <taxon>Actinomycetaceae</taxon>
        <taxon>Varibaculum</taxon>
    </lineage>
</organism>
<proteinExistence type="predicted"/>
<dbReference type="InterPro" id="IPR017523">
    <property type="entry name" value="Rv3268"/>
</dbReference>
<gene>
    <name evidence="1" type="ORF">L0M99_00970</name>
</gene>
<sequence>MEIKSFWDNSWVSALLGYSSPCLTWYGQDRIELSGQVVNNWVTKTQNLLAGDLAAEPGGVLALGLGLSWRDLLWRIAGWGLGLTVKNLTADAPGSKELADLIADPDLVACAISDPAAGSGFVESGIETYLVSLSPLAWRYPEALPAGLLDGNREVLAQADQLLFPLPSENFALADTDFRVSVDGKAIADFSRWCEQKVPGRRILIKVAEDATPQSLALVVGQIWRYQGAAVVLEPNCGEIEKISSVEHIAEFIELNCR</sequence>
<reference evidence="1" key="1">
    <citation type="submission" date="2022-01" db="EMBL/GenBank/DDBJ databases">
        <title>Collection of gut derived symbiotic bacterial strains cultured from healthy donors.</title>
        <authorList>
            <person name="Lin H."/>
            <person name="Kohout C."/>
            <person name="Waligurski E."/>
            <person name="Pamer E.G."/>
        </authorList>
    </citation>
    <scope>NUCLEOTIDE SEQUENCE</scope>
    <source>
        <strain evidence="1">DFI.7.46</strain>
    </source>
</reference>
<dbReference type="EMBL" id="JAKNHJ010000002">
    <property type="protein sequence ID" value="MCG4617068.1"/>
    <property type="molecule type" value="Genomic_DNA"/>
</dbReference>
<evidence type="ECO:0000313" key="1">
    <source>
        <dbReference type="EMBL" id="MCG4617068.1"/>
    </source>
</evidence>
<dbReference type="NCBIfam" id="TIGR03089">
    <property type="entry name" value="TIGR03089 family protein"/>
    <property type="match status" value="1"/>
</dbReference>
<dbReference type="Proteomes" id="UP001200537">
    <property type="component" value="Unassembled WGS sequence"/>
</dbReference>
<dbReference type="AlphaFoldDB" id="A0AAJ1BA06"/>
<evidence type="ECO:0008006" key="3">
    <source>
        <dbReference type="Google" id="ProtNLM"/>
    </source>
</evidence>
<accession>A0AAJ1BA06</accession>
<dbReference type="RefSeq" id="WP_024059514.1">
    <property type="nucleotide sequence ID" value="NZ_JAGZVZ010000004.1"/>
</dbReference>
<comment type="caution">
    <text evidence="1">The sequence shown here is derived from an EMBL/GenBank/DDBJ whole genome shotgun (WGS) entry which is preliminary data.</text>
</comment>